<feature type="domain" description="AP2/ERF" evidence="8">
    <location>
        <begin position="346"/>
        <end position="404"/>
    </location>
</feature>
<dbReference type="SUPFAM" id="SSF54171">
    <property type="entry name" value="DNA-binding domain"/>
    <property type="match status" value="1"/>
</dbReference>
<organism evidence="9 10">
    <name type="scientific">Turnera subulata</name>
    <dbReference type="NCBI Taxonomy" id="218843"/>
    <lineage>
        <taxon>Eukaryota</taxon>
        <taxon>Viridiplantae</taxon>
        <taxon>Streptophyta</taxon>
        <taxon>Embryophyta</taxon>
        <taxon>Tracheophyta</taxon>
        <taxon>Spermatophyta</taxon>
        <taxon>Magnoliopsida</taxon>
        <taxon>eudicotyledons</taxon>
        <taxon>Gunneridae</taxon>
        <taxon>Pentapetalae</taxon>
        <taxon>rosids</taxon>
        <taxon>fabids</taxon>
        <taxon>Malpighiales</taxon>
        <taxon>Passifloraceae</taxon>
        <taxon>Turnera</taxon>
    </lineage>
</organism>
<evidence type="ECO:0000256" key="1">
    <source>
        <dbReference type="ARBA" id="ARBA00004123"/>
    </source>
</evidence>
<feature type="compositionally biased region" description="Low complexity" evidence="7">
    <location>
        <begin position="300"/>
        <end position="320"/>
    </location>
</feature>
<reference evidence="9" key="1">
    <citation type="submission" date="2022-02" db="EMBL/GenBank/DDBJ databases">
        <authorList>
            <person name="Henning P.M."/>
            <person name="McCubbin A.G."/>
            <person name="Shore J.S."/>
        </authorList>
    </citation>
    <scope>NUCLEOTIDE SEQUENCE</scope>
    <source>
        <strain evidence="9">F60SS</strain>
        <tissue evidence="9">Leaves</tissue>
    </source>
</reference>
<evidence type="ECO:0000259" key="8">
    <source>
        <dbReference type="PROSITE" id="PS51032"/>
    </source>
</evidence>
<dbReference type="GO" id="GO:0009873">
    <property type="term" value="P:ethylene-activated signaling pathway"/>
    <property type="evidence" value="ECO:0007669"/>
    <property type="project" value="InterPro"/>
</dbReference>
<dbReference type="InterPro" id="IPR036955">
    <property type="entry name" value="AP2/ERF_dom_sf"/>
</dbReference>
<dbReference type="InterPro" id="IPR016177">
    <property type="entry name" value="DNA-bd_dom_sf"/>
</dbReference>
<dbReference type="Gene3D" id="3.30.730.10">
    <property type="entry name" value="AP2/ERF domain"/>
    <property type="match status" value="1"/>
</dbReference>
<sequence>MESNLGDLRSLYKYKMENVFFFFHKTKGLSSRATVSTNKKISRDTDLLRRRLAGHEELVFSSCVASRPPLPSKYSHSLRIRPSLQLIEMASAAPPARVLPPVHCFPIAAVMGEPPDGMETDSDSATILPRQQLSANSPVQHRRSRSRDRGSAPLVAGERRHQSPPSRVRLQHTSPSPATPSHPSATTVPFEEEPHSPSPPPTSQASHHPQMPLPTPSAAGHPGGPLPNPGDLSSSLAPPSPAPPLTSTVLLGASPGSSSINSVLVTNNWADVLSLADKYSSAHMTCETSHPEALKVMQQPEPETLSPSSLSSSGEPENENLSWVSANAPEATTTACSYAVQPKAKSYMGVRRRACGTFAAEIRNPKKKGSRIWLGTYNNPEEAALAYDLAAFRMRGAKAKLNFPHLVGCHIPHKLARKRGLPQPSSSSSSSSSLEAEEYK</sequence>
<protein>
    <recommendedName>
        <fullName evidence="8">AP2/ERF domain-containing protein</fullName>
    </recommendedName>
</protein>
<evidence type="ECO:0000256" key="7">
    <source>
        <dbReference type="SAM" id="MobiDB-lite"/>
    </source>
</evidence>
<evidence type="ECO:0000256" key="2">
    <source>
        <dbReference type="ARBA" id="ARBA00023015"/>
    </source>
</evidence>
<dbReference type="Pfam" id="PF00847">
    <property type="entry name" value="AP2"/>
    <property type="match status" value="1"/>
</dbReference>
<evidence type="ECO:0000313" key="9">
    <source>
        <dbReference type="EMBL" id="KAJ4850231.1"/>
    </source>
</evidence>
<keyword evidence="5" id="KW-0539">Nucleus</keyword>
<keyword evidence="2" id="KW-0805">Transcription regulation</keyword>
<feature type="region of interest" description="Disordered" evidence="7">
    <location>
        <begin position="417"/>
        <end position="440"/>
    </location>
</feature>
<gene>
    <name evidence="9" type="ORF">Tsubulata_008157</name>
</gene>
<dbReference type="PRINTS" id="PR00367">
    <property type="entry name" value="ETHRSPELEMNT"/>
</dbReference>
<evidence type="ECO:0000256" key="4">
    <source>
        <dbReference type="ARBA" id="ARBA00023163"/>
    </source>
</evidence>
<reference evidence="9" key="2">
    <citation type="journal article" date="2023" name="Plants (Basel)">
        <title>Annotation of the Turnera subulata (Passifloraceae) Draft Genome Reveals the S-Locus Evolved after the Divergence of Turneroideae from Passifloroideae in a Stepwise Manner.</title>
        <authorList>
            <person name="Henning P.M."/>
            <person name="Roalson E.H."/>
            <person name="Mir W."/>
            <person name="McCubbin A.G."/>
            <person name="Shore J.S."/>
        </authorList>
    </citation>
    <scope>NUCLEOTIDE SEQUENCE</scope>
    <source>
        <strain evidence="9">F60SS</strain>
    </source>
</reference>
<comment type="caution">
    <text evidence="9">The sequence shown here is derived from an EMBL/GenBank/DDBJ whole genome shotgun (WGS) entry which is preliminary data.</text>
</comment>
<dbReference type="SMART" id="SM00380">
    <property type="entry name" value="AP2"/>
    <property type="match status" value="1"/>
</dbReference>
<dbReference type="PROSITE" id="PS51032">
    <property type="entry name" value="AP2_ERF"/>
    <property type="match status" value="1"/>
</dbReference>
<feature type="region of interest" description="Disordered" evidence="7">
    <location>
        <begin position="128"/>
        <end position="249"/>
    </location>
</feature>
<dbReference type="OrthoDB" id="552345at2759"/>
<evidence type="ECO:0000313" key="10">
    <source>
        <dbReference type="Proteomes" id="UP001141552"/>
    </source>
</evidence>
<dbReference type="PANTHER" id="PTHR31190">
    <property type="entry name" value="DNA-BINDING DOMAIN"/>
    <property type="match status" value="1"/>
</dbReference>
<name>A0A9Q0JPB4_9ROSI</name>
<feature type="region of interest" description="Disordered" evidence="7">
    <location>
        <begin position="292"/>
        <end position="320"/>
    </location>
</feature>
<evidence type="ECO:0000256" key="3">
    <source>
        <dbReference type="ARBA" id="ARBA00023125"/>
    </source>
</evidence>
<keyword evidence="10" id="KW-1185">Reference proteome</keyword>
<evidence type="ECO:0000256" key="5">
    <source>
        <dbReference type="ARBA" id="ARBA00023242"/>
    </source>
</evidence>
<evidence type="ECO:0000256" key="6">
    <source>
        <dbReference type="ARBA" id="ARBA00024343"/>
    </source>
</evidence>
<dbReference type="InterPro" id="IPR001471">
    <property type="entry name" value="AP2/ERF_dom"/>
</dbReference>
<dbReference type="Proteomes" id="UP001141552">
    <property type="component" value="Unassembled WGS sequence"/>
</dbReference>
<accession>A0A9Q0JPB4</accession>
<feature type="compositionally biased region" description="Low complexity" evidence="7">
    <location>
        <begin position="172"/>
        <end position="189"/>
    </location>
</feature>
<dbReference type="GO" id="GO:0003700">
    <property type="term" value="F:DNA-binding transcription factor activity"/>
    <property type="evidence" value="ECO:0007669"/>
    <property type="project" value="InterPro"/>
</dbReference>
<comment type="similarity">
    <text evidence="6">Belongs to the AP2/ERF transcription factor family. ERF subfamily.</text>
</comment>
<proteinExistence type="inferred from homology"/>
<dbReference type="InterPro" id="IPR044808">
    <property type="entry name" value="ERF_plant"/>
</dbReference>
<dbReference type="EMBL" id="JAKUCV010000397">
    <property type="protein sequence ID" value="KAJ4850231.1"/>
    <property type="molecule type" value="Genomic_DNA"/>
</dbReference>
<dbReference type="PANTHER" id="PTHR31190:SF102">
    <property type="entry name" value="AP2_ERF DOMAIN-CONTAINING PROTEIN"/>
    <property type="match status" value="1"/>
</dbReference>
<feature type="compositionally biased region" description="Polar residues" evidence="7">
    <location>
        <begin position="128"/>
        <end position="139"/>
    </location>
</feature>
<keyword evidence="4" id="KW-0804">Transcription</keyword>
<dbReference type="FunFam" id="3.30.730.10:FF:000001">
    <property type="entry name" value="Ethylene-responsive transcription factor 2"/>
    <property type="match status" value="1"/>
</dbReference>
<dbReference type="GO" id="GO:0005634">
    <property type="term" value="C:nucleus"/>
    <property type="evidence" value="ECO:0007669"/>
    <property type="project" value="UniProtKB-SubCell"/>
</dbReference>
<dbReference type="GO" id="GO:0003677">
    <property type="term" value="F:DNA binding"/>
    <property type="evidence" value="ECO:0007669"/>
    <property type="project" value="UniProtKB-KW"/>
</dbReference>
<dbReference type="CDD" id="cd00018">
    <property type="entry name" value="AP2"/>
    <property type="match status" value="1"/>
</dbReference>
<keyword evidence="3" id="KW-0238">DNA-binding</keyword>
<comment type="subcellular location">
    <subcellularLocation>
        <location evidence="1">Nucleus</location>
    </subcellularLocation>
</comment>
<dbReference type="AlphaFoldDB" id="A0A9Q0JPB4"/>